<proteinExistence type="predicted"/>
<evidence type="ECO:0000256" key="4">
    <source>
        <dbReference type="ARBA" id="ARBA00022759"/>
    </source>
</evidence>
<dbReference type="PANTHER" id="PTHR37984">
    <property type="entry name" value="PROTEIN CBG26694"/>
    <property type="match status" value="1"/>
</dbReference>
<reference evidence="9" key="1">
    <citation type="submission" date="2021-02" db="EMBL/GenBank/DDBJ databases">
        <authorList>
            <person name="Nowell W R."/>
        </authorList>
    </citation>
    <scope>NUCLEOTIDE SEQUENCE</scope>
    <source>
        <strain evidence="9">Ploen Becks lab</strain>
    </source>
</reference>
<dbReference type="Pfam" id="PF17921">
    <property type="entry name" value="Integrase_H2C2"/>
    <property type="match status" value="1"/>
</dbReference>
<accession>A0A813NXL8</accession>
<dbReference type="FunFam" id="3.30.420.10:FF:000063">
    <property type="entry name" value="Retrovirus-related Pol polyprotein from transposon 297-like Protein"/>
    <property type="match status" value="1"/>
</dbReference>
<keyword evidence="6" id="KW-0695">RNA-directed DNA polymerase</keyword>
<dbReference type="InterPro" id="IPR001584">
    <property type="entry name" value="Integrase_cat-core"/>
</dbReference>
<evidence type="ECO:0000313" key="9">
    <source>
        <dbReference type="EMBL" id="CAF0746058.1"/>
    </source>
</evidence>
<dbReference type="AlphaFoldDB" id="A0A813NXL8"/>
<dbReference type="FunFam" id="3.30.70.270:FF:000063">
    <property type="entry name" value="Zinc knuckle domaincontaining protein"/>
    <property type="match status" value="1"/>
</dbReference>
<evidence type="ECO:0000256" key="2">
    <source>
        <dbReference type="ARBA" id="ARBA00022695"/>
    </source>
</evidence>
<evidence type="ECO:0000313" key="10">
    <source>
        <dbReference type="Proteomes" id="UP000663879"/>
    </source>
</evidence>
<evidence type="ECO:0000256" key="7">
    <source>
        <dbReference type="SAM" id="MobiDB-lite"/>
    </source>
</evidence>
<dbReference type="EMBL" id="CAJNOC010000329">
    <property type="protein sequence ID" value="CAF0746058.1"/>
    <property type="molecule type" value="Genomic_DNA"/>
</dbReference>
<gene>
    <name evidence="9" type="ORF">OXX778_LOCUS3655</name>
</gene>
<keyword evidence="2" id="KW-0548">Nucleotidyltransferase</keyword>
<dbReference type="PANTHER" id="PTHR37984:SF11">
    <property type="entry name" value="INTEGRASE CATALYTIC DOMAIN-CONTAINING PROTEIN"/>
    <property type="match status" value="1"/>
</dbReference>
<keyword evidence="10" id="KW-1185">Reference proteome</keyword>
<dbReference type="GO" id="GO:0016787">
    <property type="term" value="F:hydrolase activity"/>
    <property type="evidence" value="ECO:0007669"/>
    <property type="project" value="UniProtKB-KW"/>
</dbReference>
<dbReference type="InterPro" id="IPR012337">
    <property type="entry name" value="RNaseH-like_sf"/>
</dbReference>
<dbReference type="Gene3D" id="3.30.70.270">
    <property type="match status" value="2"/>
</dbReference>
<dbReference type="GO" id="GO:0003676">
    <property type="term" value="F:nucleic acid binding"/>
    <property type="evidence" value="ECO:0007669"/>
    <property type="project" value="InterPro"/>
</dbReference>
<evidence type="ECO:0000256" key="1">
    <source>
        <dbReference type="ARBA" id="ARBA00022679"/>
    </source>
</evidence>
<dbReference type="GO" id="GO:0003964">
    <property type="term" value="F:RNA-directed DNA polymerase activity"/>
    <property type="evidence" value="ECO:0007669"/>
    <property type="project" value="UniProtKB-KW"/>
</dbReference>
<keyword evidence="4" id="KW-0255">Endonuclease</keyword>
<keyword evidence="1" id="KW-0808">Transferase</keyword>
<feature type="compositionally biased region" description="Basic and acidic residues" evidence="7">
    <location>
        <begin position="730"/>
        <end position="739"/>
    </location>
</feature>
<dbReference type="Pfam" id="PF00665">
    <property type="entry name" value="rve"/>
    <property type="match status" value="1"/>
</dbReference>
<evidence type="ECO:0000259" key="8">
    <source>
        <dbReference type="PROSITE" id="PS50994"/>
    </source>
</evidence>
<dbReference type="SUPFAM" id="SSF53098">
    <property type="entry name" value="Ribonuclease H-like"/>
    <property type="match status" value="1"/>
</dbReference>
<feature type="compositionally biased region" description="Polar residues" evidence="7">
    <location>
        <begin position="746"/>
        <end position="762"/>
    </location>
</feature>
<dbReference type="FunFam" id="1.10.340.70:FF:000004">
    <property type="entry name" value="Retrovirus-related Pol polyprotein from transposon 297-like Protein"/>
    <property type="match status" value="1"/>
</dbReference>
<dbReference type="PROSITE" id="PS50994">
    <property type="entry name" value="INTEGRASE"/>
    <property type="match status" value="1"/>
</dbReference>
<name>A0A813NXL8_9BILA</name>
<dbReference type="Gene3D" id="3.30.420.10">
    <property type="entry name" value="Ribonuclease H-like superfamily/Ribonuclease H"/>
    <property type="match status" value="1"/>
</dbReference>
<dbReference type="InterPro" id="IPR050951">
    <property type="entry name" value="Retrovirus_Pol_polyprotein"/>
</dbReference>
<dbReference type="GO" id="GO:0015074">
    <property type="term" value="P:DNA integration"/>
    <property type="evidence" value="ECO:0007669"/>
    <property type="project" value="InterPro"/>
</dbReference>
<feature type="region of interest" description="Disordered" evidence="7">
    <location>
        <begin position="666"/>
        <end position="717"/>
    </location>
</feature>
<dbReference type="Proteomes" id="UP000663879">
    <property type="component" value="Unassembled WGS sequence"/>
</dbReference>
<protein>
    <recommendedName>
        <fullName evidence="8">Integrase catalytic domain-containing protein</fullName>
    </recommendedName>
</protein>
<organism evidence="9 10">
    <name type="scientific">Brachionus calyciflorus</name>
    <dbReference type="NCBI Taxonomy" id="104777"/>
    <lineage>
        <taxon>Eukaryota</taxon>
        <taxon>Metazoa</taxon>
        <taxon>Spiralia</taxon>
        <taxon>Gnathifera</taxon>
        <taxon>Rotifera</taxon>
        <taxon>Eurotatoria</taxon>
        <taxon>Monogononta</taxon>
        <taxon>Pseudotrocha</taxon>
        <taxon>Ploima</taxon>
        <taxon>Brachionidae</taxon>
        <taxon>Brachionus</taxon>
    </lineage>
</organism>
<feature type="domain" description="Integrase catalytic" evidence="8">
    <location>
        <begin position="392"/>
        <end position="544"/>
    </location>
</feature>
<feature type="compositionally biased region" description="Polar residues" evidence="7">
    <location>
        <begin position="671"/>
        <end position="701"/>
    </location>
</feature>
<dbReference type="GO" id="GO:0004519">
    <property type="term" value="F:endonuclease activity"/>
    <property type="evidence" value="ECO:0007669"/>
    <property type="project" value="UniProtKB-KW"/>
</dbReference>
<dbReference type="SUPFAM" id="SSF56672">
    <property type="entry name" value="DNA/RNA polymerases"/>
    <property type="match status" value="1"/>
</dbReference>
<feature type="region of interest" description="Disordered" evidence="7">
    <location>
        <begin position="729"/>
        <end position="762"/>
    </location>
</feature>
<dbReference type="Pfam" id="PF17917">
    <property type="entry name" value="RT_RNaseH"/>
    <property type="match status" value="1"/>
</dbReference>
<evidence type="ECO:0000256" key="5">
    <source>
        <dbReference type="ARBA" id="ARBA00022801"/>
    </source>
</evidence>
<dbReference type="InterPro" id="IPR041373">
    <property type="entry name" value="RT_RNaseH"/>
</dbReference>
<keyword evidence="5" id="KW-0378">Hydrolase</keyword>
<dbReference type="Gene3D" id="1.10.340.70">
    <property type="match status" value="1"/>
</dbReference>
<dbReference type="InterPro" id="IPR043128">
    <property type="entry name" value="Rev_trsase/Diguanyl_cyclase"/>
</dbReference>
<evidence type="ECO:0000256" key="6">
    <source>
        <dbReference type="ARBA" id="ARBA00022918"/>
    </source>
</evidence>
<dbReference type="InterPro" id="IPR041588">
    <property type="entry name" value="Integrase_H2C2"/>
</dbReference>
<dbReference type="InterPro" id="IPR043502">
    <property type="entry name" value="DNA/RNA_pol_sf"/>
</dbReference>
<sequence length="762" mass="86439">MKKIREFISPIPRTKNLSDDILVHGKTKAEHDQSLWSLFKLLDSKNATINTRKLIIDAPEIEFFGLIFSGKGIKPQQSKIDAIKNASPPKTATEVRSLLGLATFIARFIADYATITEPLWNLTRSNVRWNWTNTHQQSLDKLKNAISDKTLAYFRTDFDTVLIVDASPVGLAGILIQENPKNSCDVERRYSQVEKEALSVVWNCERNHLFIFAKTVTIVTDNKAVELIFKNPKSNPPARIQRWVLRLSHPVEEYINFLEETLVPDAISINQLRDETKKDPTLQTVIKIINKEPYTDSVEIKKFQSVIESLTVTNNGLILKNNQLVIPSSLQQKVVNIAHEGHLGIAKTKALLREKVWFQEINKKVEDVNKNCIACLASTKQDENQNIHLSEMPTEPWEVVAVDFYGPTNNVYLLVLICLYSRFIVVEKINSTAHTTVTKTLNSIFSILGIPSFIKSDNGPPFNSFQFARFTQYLGVKHLKITPLWPQANGMVERFMKSISKSIQAATIENKQWEIEISKLVKSHNNTPHCTTGVTPNSLIFKYRAKSSRLPCYRPPKINERNRFKERVISLYDTVLVKQKQINKQTSYYNPNPYIVTKMNGTMVTAFDNKKNHKVNQPIQCVNISDLFTNRAILTNRKVNDAESMNNVTSPGRISSNNYLSLSLSSRTLSQAPQESTLTSPINISPRNESLNATHDNFNTASDSSSTETDHSEPINDAVPVIPLVYVTESDERAPERPSRVRKQLQPFNINTNKSKSYGMQP</sequence>
<dbReference type="OrthoDB" id="10055277at2759"/>
<comment type="caution">
    <text evidence="9">The sequence shown here is derived from an EMBL/GenBank/DDBJ whole genome shotgun (WGS) entry which is preliminary data.</text>
</comment>
<keyword evidence="3" id="KW-0540">Nuclease</keyword>
<dbReference type="InterPro" id="IPR036397">
    <property type="entry name" value="RNaseH_sf"/>
</dbReference>
<evidence type="ECO:0000256" key="3">
    <source>
        <dbReference type="ARBA" id="ARBA00022722"/>
    </source>
</evidence>